<protein>
    <submittedName>
        <fullName evidence="2">Metal-dependent hydrolase</fullName>
    </submittedName>
</protein>
<dbReference type="GO" id="GO:0016787">
    <property type="term" value="F:hydrolase activity"/>
    <property type="evidence" value="ECO:0007669"/>
    <property type="project" value="UniProtKB-KW"/>
</dbReference>
<keyword evidence="1" id="KW-1133">Transmembrane helix</keyword>
<evidence type="ECO:0000313" key="2">
    <source>
        <dbReference type="EMBL" id="MDE5414840.1"/>
    </source>
</evidence>
<dbReference type="EMBL" id="JAOTPO010000011">
    <property type="protein sequence ID" value="MDE5414840.1"/>
    <property type="molecule type" value="Genomic_DNA"/>
</dbReference>
<evidence type="ECO:0000256" key="1">
    <source>
        <dbReference type="SAM" id="Phobius"/>
    </source>
</evidence>
<evidence type="ECO:0000313" key="3">
    <source>
        <dbReference type="Proteomes" id="UP001148125"/>
    </source>
</evidence>
<proteinExistence type="predicted"/>
<dbReference type="Pfam" id="PF04307">
    <property type="entry name" value="YdjM"/>
    <property type="match status" value="1"/>
</dbReference>
<dbReference type="InterPro" id="IPR007404">
    <property type="entry name" value="YdjM-like"/>
</dbReference>
<dbReference type="InterPro" id="IPR053170">
    <property type="entry name" value="Transcription_regulator"/>
</dbReference>
<keyword evidence="3" id="KW-1185">Reference proteome</keyword>
<gene>
    <name evidence="2" type="ORF">N7Z68_15885</name>
</gene>
<accession>A0ABT5VHW0</accession>
<dbReference type="PANTHER" id="PTHR40031">
    <property type="entry name" value="HYPOTHETICAL MEMBRANE SPANNING PROTEIN"/>
    <property type="match status" value="1"/>
</dbReference>
<feature type="transmembrane region" description="Helical" evidence="1">
    <location>
        <begin position="158"/>
        <end position="181"/>
    </location>
</feature>
<feature type="transmembrane region" description="Helical" evidence="1">
    <location>
        <begin position="92"/>
        <end position="113"/>
    </location>
</feature>
<sequence length="287" mass="33135">MDSITHTLFGLAIYGGVDKREMSKPMKRATLFTAVVGSHIPDIDVISQLWDTEGQYQMWHRGITHSLFMIPVWALLLIAVCYMIWGVKDRRLFYLGLLAVFIHNTSDIFNAWGTGYLEPFSSIRLTFGTIPIIDFVIWGILLIGFLYKKFNKTATHQVYHIVGAVIVLHVALQSFQGYVIYQQYEGVYEQHTLSASFVPWNFSVIGKNDKEVEIIETNLFGRENVAYVLESAPDTDLEKLFKKVPEAKTLYEWSPFVVIVDDDERIGVYDPRFYRNGQSFLFEYIEK</sequence>
<keyword evidence="2" id="KW-0378">Hydrolase</keyword>
<feature type="transmembrane region" description="Helical" evidence="1">
    <location>
        <begin position="125"/>
        <end position="146"/>
    </location>
</feature>
<keyword evidence="1" id="KW-0812">Transmembrane</keyword>
<comment type="caution">
    <text evidence="2">The sequence shown here is derived from an EMBL/GenBank/DDBJ whole genome shotgun (WGS) entry which is preliminary data.</text>
</comment>
<dbReference type="RefSeq" id="WP_275119445.1">
    <property type="nucleotide sequence ID" value="NZ_JAOTPO010000011.1"/>
</dbReference>
<dbReference type="Proteomes" id="UP001148125">
    <property type="component" value="Unassembled WGS sequence"/>
</dbReference>
<feature type="transmembrane region" description="Helical" evidence="1">
    <location>
        <begin position="62"/>
        <end position="85"/>
    </location>
</feature>
<name>A0ABT5VHW0_9BACI</name>
<dbReference type="PANTHER" id="PTHR40031:SF1">
    <property type="entry name" value="MEMBRANE-BOUND METAL-DEPENDENT HYDROLASE"/>
    <property type="match status" value="1"/>
</dbReference>
<reference evidence="2" key="1">
    <citation type="submission" date="2024-05" db="EMBL/GenBank/DDBJ databases">
        <title>Alkalihalobacillus sp. strain MEB203 novel alkaliphilic bacterium from Lonar Lake, India.</title>
        <authorList>
            <person name="Joshi A."/>
            <person name="Thite S."/>
            <person name="Mengade P."/>
        </authorList>
    </citation>
    <scope>NUCLEOTIDE SEQUENCE</scope>
    <source>
        <strain evidence="2">MEB 203</strain>
    </source>
</reference>
<keyword evidence="1" id="KW-0472">Membrane</keyword>
<organism evidence="2 3">
    <name type="scientific">Alkalihalobacterium chitinilyticum</name>
    <dbReference type="NCBI Taxonomy" id="2980103"/>
    <lineage>
        <taxon>Bacteria</taxon>
        <taxon>Bacillati</taxon>
        <taxon>Bacillota</taxon>
        <taxon>Bacilli</taxon>
        <taxon>Bacillales</taxon>
        <taxon>Bacillaceae</taxon>
        <taxon>Alkalihalobacterium</taxon>
    </lineage>
</organism>